<name>A0A1I4TMS5_9FLAO</name>
<dbReference type="OrthoDB" id="1453775at2"/>
<sequence>MKKIYTLASLSALLFSLSSYAQVGISSATTFTPDSYSILDASSNSKGILIPRVVLTDVNTLAPISGTATAPEALMVYNTATAGTSPNRVTPGFYFWSGAKWTRFLNNDNEAKPMVFYAPSIALDTTVGNHTVDLYQEYSSQFGAPKLSSNVDTPLSTYTVSQLAYFITYIDTAVFTNATLAVDGKLTYTVPATPNVTEKTFINVVFKVRN</sequence>
<feature type="signal peptide" evidence="1">
    <location>
        <begin position="1"/>
        <end position="21"/>
    </location>
</feature>
<evidence type="ECO:0008006" key="4">
    <source>
        <dbReference type="Google" id="ProtNLM"/>
    </source>
</evidence>
<accession>A0A1I4TMS5</accession>
<gene>
    <name evidence="2" type="ORF">SAMN05421738_102272</name>
</gene>
<dbReference type="Proteomes" id="UP000199149">
    <property type="component" value="Unassembled WGS sequence"/>
</dbReference>
<dbReference type="EMBL" id="FOUZ01000002">
    <property type="protein sequence ID" value="SFM77976.1"/>
    <property type="molecule type" value="Genomic_DNA"/>
</dbReference>
<proteinExistence type="predicted"/>
<feature type="chain" id="PRO_5011659077" description="DUF4183 domain-containing protein" evidence="1">
    <location>
        <begin position="22"/>
        <end position="210"/>
    </location>
</feature>
<protein>
    <recommendedName>
        <fullName evidence="4">DUF4183 domain-containing protein</fullName>
    </recommendedName>
</protein>
<dbReference type="RefSeq" id="WP_092906365.1">
    <property type="nucleotide sequence ID" value="NZ_FOUZ01000002.1"/>
</dbReference>
<dbReference type="AlphaFoldDB" id="A0A1I4TMS5"/>
<organism evidence="2 3">
    <name type="scientific">Algoriella xinjiangensis</name>
    <dbReference type="NCBI Taxonomy" id="684065"/>
    <lineage>
        <taxon>Bacteria</taxon>
        <taxon>Pseudomonadati</taxon>
        <taxon>Bacteroidota</taxon>
        <taxon>Flavobacteriia</taxon>
        <taxon>Flavobacteriales</taxon>
        <taxon>Weeksellaceae</taxon>
        <taxon>Algoriella</taxon>
    </lineage>
</organism>
<keyword evidence="3" id="KW-1185">Reference proteome</keyword>
<evidence type="ECO:0000313" key="3">
    <source>
        <dbReference type="Proteomes" id="UP000199149"/>
    </source>
</evidence>
<evidence type="ECO:0000256" key="1">
    <source>
        <dbReference type="SAM" id="SignalP"/>
    </source>
</evidence>
<keyword evidence="1" id="KW-0732">Signal</keyword>
<reference evidence="3" key="1">
    <citation type="submission" date="2016-10" db="EMBL/GenBank/DDBJ databases">
        <authorList>
            <person name="Varghese N."/>
            <person name="Submissions S."/>
        </authorList>
    </citation>
    <scope>NUCLEOTIDE SEQUENCE [LARGE SCALE GENOMIC DNA]</scope>
    <source>
        <strain evidence="3">XJ109</strain>
    </source>
</reference>
<dbReference type="STRING" id="684065.SAMN05421738_102272"/>
<evidence type="ECO:0000313" key="2">
    <source>
        <dbReference type="EMBL" id="SFM77976.1"/>
    </source>
</evidence>